<dbReference type="Proteomes" id="UP001381693">
    <property type="component" value="Unassembled WGS sequence"/>
</dbReference>
<dbReference type="EMBL" id="JAXCGZ010018585">
    <property type="protein sequence ID" value="KAK7067388.1"/>
    <property type="molecule type" value="Genomic_DNA"/>
</dbReference>
<sequence>GPRERNDGGGGSVLGIGASVADITPPSASSQHSNCNTILPLFHLGEMTARRLHSLMAVNNKQAEGWLTKRPSAPTPPSLFLQQLQLELSLHQMCSSLHERM</sequence>
<accession>A0AAN8ZXF1</accession>
<gene>
    <name evidence="2" type="ORF">SK128_023250</name>
</gene>
<proteinExistence type="predicted"/>
<dbReference type="AlphaFoldDB" id="A0AAN8ZXF1"/>
<evidence type="ECO:0000313" key="2">
    <source>
        <dbReference type="EMBL" id="KAK7067388.1"/>
    </source>
</evidence>
<evidence type="ECO:0000256" key="1">
    <source>
        <dbReference type="SAM" id="MobiDB-lite"/>
    </source>
</evidence>
<comment type="caution">
    <text evidence="2">The sequence shown here is derived from an EMBL/GenBank/DDBJ whole genome shotgun (WGS) entry which is preliminary data.</text>
</comment>
<name>A0AAN8ZXF1_HALRR</name>
<keyword evidence="3" id="KW-1185">Reference proteome</keyword>
<protein>
    <submittedName>
        <fullName evidence="2">Uncharacterized protein</fullName>
    </submittedName>
</protein>
<organism evidence="2 3">
    <name type="scientific">Halocaridina rubra</name>
    <name type="common">Hawaiian red shrimp</name>
    <dbReference type="NCBI Taxonomy" id="373956"/>
    <lineage>
        <taxon>Eukaryota</taxon>
        <taxon>Metazoa</taxon>
        <taxon>Ecdysozoa</taxon>
        <taxon>Arthropoda</taxon>
        <taxon>Crustacea</taxon>
        <taxon>Multicrustacea</taxon>
        <taxon>Malacostraca</taxon>
        <taxon>Eumalacostraca</taxon>
        <taxon>Eucarida</taxon>
        <taxon>Decapoda</taxon>
        <taxon>Pleocyemata</taxon>
        <taxon>Caridea</taxon>
        <taxon>Atyoidea</taxon>
        <taxon>Atyidae</taxon>
        <taxon>Halocaridina</taxon>
    </lineage>
</organism>
<evidence type="ECO:0000313" key="3">
    <source>
        <dbReference type="Proteomes" id="UP001381693"/>
    </source>
</evidence>
<feature type="region of interest" description="Disordered" evidence="1">
    <location>
        <begin position="1"/>
        <end position="32"/>
    </location>
</feature>
<reference evidence="2 3" key="1">
    <citation type="submission" date="2023-11" db="EMBL/GenBank/DDBJ databases">
        <title>Halocaridina rubra genome assembly.</title>
        <authorList>
            <person name="Smith C."/>
        </authorList>
    </citation>
    <scope>NUCLEOTIDE SEQUENCE [LARGE SCALE GENOMIC DNA]</scope>
    <source>
        <strain evidence="2">EP-1</strain>
        <tissue evidence="2">Whole</tissue>
    </source>
</reference>
<feature type="non-terminal residue" evidence="2">
    <location>
        <position position="1"/>
    </location>
</feature>